<dbReference type="EMBL" id="WWCX01000181">
    <property type="protein sequence ID" value="MYM99008.1"/>
    <property type="molecule type" value="Genomic_DNA"/>
</dbReference>
<protein>
    <submittedName>
        <fullName evidence="3">Type IV pilus biogenesis protein PilP</fullName>
    </submittedName>
</protein>
<evidence type="ECO:0000313" key="4">
    <source>
        <dbReference type="Proteomes" id="UP000447355"/>
    </source>
</evidence>
<dbReference type="AlphaFoldDB" id="A0A845H0J8"/>
<proteinExistence type="predicted"/>
<evidence type="ECO:0000256" key="1">
    <source>
        <dbReference type="SAM" id="MobiDB-lite"/>
    </source>
</evidence>
<dbReference type="NCBIfam" id="TIGR03021">
    <property type="entry name" value="pilP_fam"/>
    <property type="match status" value="1"/>
</dbReference>
<dbReference type="RefSeq" id="WP_161087773.1">
    <property type="nucleotide sequence ID" value="NZ_WWCX01000181.1"/>
</dbReference>
<evidence type="ECO:0000256" key="2">
    <source>
        <dbReference type="SAM" id="SignalP"/>
    </source>
</evidence>
<name>A0A845H0J8_9BURK</name>
<reference evidence="3" key="1">
    <citation type="submission" date="2019-12" db="EMBL/GenBank/DDBJ databases">
        <title>Novel species isolated from a subtropical stream in China.</title>
        <authorList>
            <person name="Lu H."/>
        </authorList>
    </citation>
    <scope>NUCLEOTIDE SEQUENCE [LARGE SCALE GENOMIC DNA]</scope>
    <source>
        <strain evidence="3">FT81W</strain>
    </source>
</reference>
<gene>
    <name evidence="3" type="primary">pilP</name>
    <name evidence="3" type="ORF">GTP90_34710</name>
</gene>
<sequence>MRNSLRLLCWAALAAVGGRAAAAPAPAAVNAAEALTRIESETLVLKARERQLAVQVAILQRQNEIAGRQDEGARLSSGPISGNPVVQSLEGIGRNQYATLLFESGAVVEVRAGDVLADGMRVTAIAPNGVMVETARKKRMRLHLMGGAAARTQTTPPPAPVSLPPLFPGAKGGER</sequence>
<accession>A0A845H0J8</accession>
<feature type="signal peptide" evidence="2">
    <location>
        <begin position="1"/>
        <end position="22"/>
    </location>
</feature>
<feature type="chain" id="PRO_5032750446" evidence="2">
    <location>
        <begin position="23"/>
        <end position="175"/>
    </location>
</feature>
<evidence type="ECO:0000313" key="3">
    <source>
        <dbReference type="EMBL" id="MYM99008.1"/>
    </source>
</evidence>
<organism evidence="3 4">
    <name type="scientific">Duganella vulcania</name>
    <dbReference type="NCBI Taxonomy" id="2692166"/>
    <lineage>
        <taxon>Bacteria</taxon>
        <taxon>Pseudomonadati</taxon>
        <taxon>Pseudomonadota</taxon>
        <taxon>Betaproteobacteria</taxon>
        <taxon>Burkholderiales</taxon>
        <taxon>Oxalobacteraceae</taxon>
        <taxon>Telluria group</taxon>
        <taxon>Duganella</taxon>
    </lineage>
</organism>
<dbReference type="Proteomes" id="UP000447355">
    <property type="component" value="Unassembled WGS sequence"/>
</dbReference>
<dbReference type="InterPro" id="IPR022753">
    <property type="entry name" value="T4SS_pilus_biogen_PilP"/>
</dbReference>
<feature type="compositionally biased region" description="Pro residues" evidence="1">
    <location>
        <begin position="155"/>
        <end position="167"/>
    </location>
</feature>
<feature type="region of interest" description="Disordered" evidence="1">
    <location>
        <begin position="150"/>
        <end position="175"/>
    </location>
</feature>
<comment type="caution">
    <text evidence="3">The sequence shown here is derived from an EMBL/GenBank/DDBJ whole genome shotgun (WGS) entry which is preliminary data.</text>
</comment>
<keyword evidence="2" id="KW-0732">Signal</keyword>